<dbReference type="Proteomes" id="UP000030012">
    <property type="component" value="Unassembled WGS sequence"/>
</dbReference>
<organism evidence="1 2">
    <name type="scientific">Clostridium novyi A str. 4552</name>
    <dbReference type="NCBI Taxonomy" id="1444289"/>
    <lineage>
        <taxon>Bacteria</taxon>
        <taxon>Bacillati</taxon>
        <taxon>Bacillota</taxon>
        <taxon>Clostridia</taxon>
        <taxon>Eubacteriales</taxon>
        <taxon>Clostridiaceae</taxon>
        <taxon>Clostridium</taxon>
    </lineage>
</organism>
<sequence length="80" mass="9050">MTVINKLNETMALLKSAESNFLTFSLDTQDPNAKQMYTQISDSLNQSINTFQSRINFVMSEEPSYQSAKPKTPVQNLENS</sequence>
<gene>
    <name evidence="1" type="ORF">Z968_05880</name>
</gene>
<proteinExistence type="predicted"/>
<dbReference type="Pfam" id="PF07870">
    <property type="entry name" value="DUF1657"/>
    <property type="match status" value="1"/>
</dbReference>
<evidence type="ECO:0008006" key="3">
    <source>
        <dbReference type="Google" id="ProtNLM"/>
    </source>
</evidence>
<name>A0A0A0I6S9_CLONO</name>
<dbReference type="EMBL" id="JENJ01000020">
    <property type="protein sequence ID" value="KGM96567.1"/>
    <property type="molecule type" value="Genomic_DNA"/>
</dbReference>
<dbReference type="RefSeq" id="WP_039254545.1">
    <property type="nucleotide sequence ID" value="NZ_JENJ01000020.1"/>
</dbReference>
<dbReference type="OrthoDB" id="2902550at2"/>
<reference evidence="1 2" key="1">
    <citation type="submission" date="2014-01" db="EMBL/GenBank/DDBJ databases">
        <title>Plasmidome dynamics in the species complex Clostridium novyi sensu lato converts strains of independent lineages into distinctly different pathogens.</title>
        <authorList>
            <person name="Skarin H."/>
            <person name="Segerman B."/>
        </authorList>
    </citation>
    <scope>NUCLEOTIDE SEQUENCE [LARGE SCALE GENOMIC DNA]</scope>
    <source>
        <strain evidence="1 2">4552</strain>
    </source>
</reference>
<protein>
    <recommendedName>
        <fullName evidence="3">DUF1657 domain-containing protein</fullName>
    </recommendedName>
</protein>
<evidence type="ECO:0000313" key="1">
    <source>
        <dbReference type="EMBL" id="KGM96567.1"/>
    </source>
</evidence>
<dbReference type="AlphaFoldDB" id="A0A0A0I6S9"/>
<dbReference type="InterPro" id="IPR012452">
    <property type="entry name" value="DUF1657"/>
</dbReference>
<accession>A0A0A0I6S9</accession>
<evidence type="ECO:0000313" key="2">
    <source>
        <dbReference type="Proteomes" id="UP000030012"/>
    </source>
</evidence>
<comment type="caution">
    <text evidence="1">The sequence shown here is derived from an EMBL/GenBank/DDBJ whole genome shotgun (WGS) entry which is preliminary data.</text>
</comment>